<dbReference type="Proteomes" id="UP000298493">
    <property type="component" value="Unassembled WGS sequence"/>
</dbReference>
<protein>
    <submittedName>
        <fullName evidence="1">Uncharacterized protein</fullName>
    </submittedName>
</protein>
<comment type="caution">
    <text evidence="1">The sequence shown here is derived from an EMBL/GenBank/DDBJ whole genome shotgun (WGS) entry which is preliminary data.</text>
</comment>
<accession>A0A4Z1PBH4</accession>
<evidence type="ECO:0000313" key="2">
    <source>
        <dbReference type="Proteomes" id="UP000298493"/>
    </source>
</evidence>
<proteinExistence type="predicted"/>
<sequence>MEVDGAAQAKLKDRGKYLHLSDLRDPQAPKITLQLLECDLSSSRYDPSSGIYIVATFFQTPSPPDSSAPVQISLLIGYTSHSCPQAEKVSLLSRSSDVLISREDLSVPTESAALEDTVFKCQSRGCVPVQCRTSTGFGVCDRVVTIHPTSSNLLMNVVSNMQVVTFYVTVRERGA</sequence>
<reference evidence="1 2" key="1">
    <citation type="submission" date="2019-04" db="EMBL/GenBank/DDBJ databases">
        <title>High contiguity whole genome sequence and gene annotation resource for two Venturia nashicola isolates.</title>
        <authorList>
            <person name="Prokchorchik M."/>
            <person name="Won K."/>
            <person name="Lee Y."/>
            <person name="Choi E.D."/>
            <person name="Segonzac C."/>
            <person name="Sohn K.H."/>
        </authorList>
    </citation>
    <scope>NUCLEOTIDE SEQUENCE [LARGE SCALE GENOMIC DNA]</scope>
    <source>
        <strain evidence="1 2">PRI2</strain>
    </source>
</reference>
<name>A0A4Z1PBH4_9PEZI</name>
<dbReference type="EMBL" id="SNSC02000003">
    <property type="protein sequence ID" value="TID25965.1"/>
    <property type="molecule type" value="Genomic_DNA"/>
</dbReference>
<dbReference type="AlphaFoldDB" id="A0A4Z1PBH4"/>
<gene>
    <name evidence="1" type="ORF">E6O75_ATG03828</name>
</gene>
<organism evidence="1 2">
    <name type="scientific">Venturia nashicola</name>
    <dbReference type="NCBI Taxonomy" id="86259"/>
    <lineage>
        <taxon>Eukaryota</taxon>
        <taxon>Fungi</taxon>
        <taxon>Dikarya</taxon>
        <taxon>Ascomycota</taxon>
        <taxon>Pezizomycotina</taxon>
        <taxon>Dothideomycetes</taxon>
        <taxon>Pleosporomycetidae</taxon>
        <taxon>Venturiales</taxon>
        <taxon>Venturiaceae</taxon>
        <taxon>Venturia</taxon>
    </lineage>
</organism>
<keyword evidence="2" id="KW-1185">Reference proteome</keyword>
<evidence type="ECO:0000313" key="1">
    <source>
        <dbReference type="EMBL" id="TID25965.1"/>
    </source>
</evidence>